<evidence type="ECO:0000313" key="1">
    <source>
        <dbReference type="EMBL" id="AXI07760.1"/>
    </source>
</evidence>
<dbReference type="OrthoDB" id="2639611at2"/>
<dbReference type="Proteomes" id="UP000253908">
    <property type="component" value="Chromosome"/>
</dbReference>
<accession>A0A345PCN0</accession>
<keyword evidence="2" id="KW-1185">Reference proteome</keyword>
<proteinExistence type="predicted"/>
<protein>
    <recommendedName>
        <fullName evidence="3">Lipoyl-binding domain-containing protein</fullName>
    </recommendedName>
</protein>
<dbReference type="RefSeq" id="WP_114915054.1">
    <property type="nucleotide sequence ID" value="NZ_CP024848.1"/>
</dbReference>
<sequence>MIVHEVITPCWDGKEIVTTPINGTIEEIHVQSGENISECQPLLSIKAENGRLKEILVELRGTIDRFTVKIGDRVVPGDVLVFINEDTGE</sequence>
<dbReference type="EMBL" id="CP024848">
    <property type="protein sequence ID" value="AXI07760.1"/>
    <property type="molecule type" value="Genomic_DNA"/>
</dbReference>
<dbReference type="Gene3D" id="2.40.50.100">
    <property type="match status" value="1"/>
</dbReference>
<reference evidence="2" key="1">
    <citation type="submission" date="2017-11" db="EMBL/GenBank/DDBJ databases">
        <authorList>
            <person name="Zhu W."/>
        </authorList>
    </citation>
    <scope>NUCLEOTIDE SEQUENCE [LARGE SCALE GENOMIC DNA]</scope>
    <source>
        <strain evidence="2">160</strain>
    </source>
</reference>
<evidence type="ECO:0008006" key="3">
    <source>
        <dbReference type="Google" id="ProtNLM"/>
    </source>
</evidence>
<dbReference type="InterPro" id="IPR011053">
    <property type="entry name" value="Single_hybrid_motif"/>
</dbReference>
<dbReference type="KEGG" id="ocn:CUC15_01635"/>
<organism evidence="1 2">
    <name type="scientific">Oceanobacillus zhaokaii</name>
    <dbReference type="NCBI Taxonomy" id="2052660"/>
    <lineage>
        <taxon>Bacteria</taxon>
        <taxon>Bacillati</taxon>
        <taxon>Bacillota</taxon>
        <taxon>Bacilli</taxon>
        <taxon>Bacillales</taxon>
        <taxon>Bacillaceae</taxon>
        <taxon>Oceanobacillus</taxon>
    </lineage>
</organism>
<dbReference type="AlphaFoldDB" id="A0A345PCN0"/>
<evidence type="ECO:0000313" key="2">
    <source>
        <dbReference type="Proteomes" id="UP000253908"/>
    </source>
</evidence>
<dbReference type="SUPFAM" id="SSF51230">
    <property type="entry name" value="Single hybrid motif"/>
    <property type="match status" value="1"/>
</dbReference>
<name>A0A345PCN0_9BACI</name>
<gene>
    <name evidence="1" type="ORF">CUC15_01635</name>
</gene>